<dbReference type="Proteomes" id="UP000188268">
    <property type="component" value="Unassembled WGS sequence"/>
</dbReference>
<dbReference type="AlphaFoldDB" id="A0A1R3JYP3"/>
<accession>A0A1R3JYP3</accession>
<protein>
    <submittedName>
        <fullName evidence="1">Uncharacterized protein</fullName>
    </submittedName>
</protein>
<gene>
    <name evidence="1" type="ORF">CCACVL1_03582</name>
</gene>
<keyword evidence="2" id="KW-1185">Reference proteome</keyword>
<evidence type="ECO:0000313" key="1">
    <source>
        <dbReference type="EMBL" id="OMO99847.1"/>
    </source>
</evidence>
<proteinExistence type="predicted"/>
<comment type="caution">
    <text evidence="1">The sequence shown here is derived from an EMBL/GenBank/DDBJ whole genome shotgun (WGS) entry which is preliminary data.</text>
</comment>
<organism evidence="1 2">
    <name type="scientific">Corchorus capsularis</name>
    <name type="common">Jute</name>
    <dbReference type="NCBI Taxonomy" id="210143"/>
    <lineage>
        <taxon>Eukaryota</taxon>
        <taxon>Viridiplantae</taxon>
        <taxon>Streptophyta</taxon>
        <taxon>Embryophyta</taxon>
        <taxon>Tracheophyta</taxon>
        <taxon>Spermatophyta</taxon>
        <taxon>Magnoliopsida</taxon>
        <taxon>eudicotyledons</taxon>
        <taxon>Gunneridae</taxon>
        <taxon>Pentapetalae</taxon>
        <taxon>rosids</taxon>
        <taxon>malvids</taxon>
        <taxon>Malvales</taxon>
        <taxon>Malvaceae</taxon>
        <taxon>Grewioideae</taxon>
        <taxon>Apeibeae</taxon>
        <taxon>Corchorus</taxon>
    </lineage>
</organism>
<name>A0A1R3JYP3_COCAP</name>
<reference evidence="1 2" key="1">
    <citation type="submission" date="2013-09" db="EMBL/GenBank/DDBJ databases">
        <title>Corchorus capsularis genome sequencing.</title>
        <authorList>
            <person name="Alam M."/>
            <person name="Haque M.S."/>
            <person name="Islam M.S."/>
            <person name="Emdad E.M."/>
            <person name="Islam M.M."/>
            <person name="Ahmed B."/>
            <person name="Halim A."/>
            <person name="Hossen Q.M.M."/>
            <person name="Hossain M.Z."/>
            <person name="Ahmed R."/>
            <person name="Khan M.M."/>
            <person name="Islam R."/>
            <person name="Rashid M.M."/>
            <person name="Khan S.A."/>
            <person name="Rahman M.S."/>
            <person name="Alam M."/>
        </authorList>
    </citation>
    <scope>NUCLEOTIDE SEQUENCE [LARGE SCALE GENOMIC DNA]</scope>
    <source>
        <strain evidence="2">cv. CVL-1</strain>
        <tissue evidence="1">Whole seedling</tissue>
    </source>
</reference>
<dbReference type="EMBL" id="AWWV01006767">
    <property type="protein sequence ID" value="OMO99847.1"/>
    <property type="molecule type" value="Genomic_DNA"/>
</dbReference>
<dbReference type="Gramene" id="OMO99847">
    <property type="protein sequence ID" value="OMO99847"/>
    <property type="gene ID" value="CCACVL1_03582"/>
</dbReference>
<evidence type="ECO:0000313" key="2">
    <source>
        <dbReference type="Proteomes" id="UP000188268"/>
    </source>
</evidence>
<sequence>MAIVAAFLLGNVAYIAAIYSTMAKQMSLLQVGSLYDA</sequence>